<dbReference type="PANTHER" id="PTHR30055:SF234">
    <property type="entry name" value="HTH-TYPE TRANSCRIPTIONAL REGULATOR BETI"/>
    <property type="match status" value="1"/>
</dbReference>
<name>A0ABW1H0C4_9ACTN</name>
<proteinExistence type="predicted"/>
<dbReference type="Pfam" id="PF17920">
    <property type="entry name" value="TetR_C_16"/>
    <property type="match status" value="1"/>
</dbReference>
<dbReference type="InterPro" id="IPR050109">
    <property type="entry name" value="HTH-type_TetR-like_transc_reg"/>
</dbReference>
<keyword evidence="1" id="KW-0805">Transcription regulation</keyword>
<keyword evidence="3" id="KW-0804">Transcription</keyword>
<reference evidence="8" key="1">
    <citation type="journal article" date="2019" name="Int. J. Syst. Evol. Microbiol.">
        <title>The Global Catalogue of Microorganisms (GCM) 10K type strain sequencing project: providing services to taxonomists for standard genome sequencing and annotation.</title>
        <authorList>
            <consortium name="The Broad Institute Genomics Platform"/>
            <consortium name="The Broad Institute Genome Sequencing Center for Infectious Disease"/>
            <person name="Wu L."/>
            <person name="Ma J."/>
        </authorList>
    </citation>
    <scope>NUCLEOTIDE SEQUENCE [LARGE SCALE GENOMIC DNA]</scope>
    <source>
        <strain evidence="8">CGMCC 4.7144</strain>
    </source>
</reference>
<dbReference type="Proteomes" id="UP001596226">
    <property type="component" value="Unassembled WGS sequence"/>
</dbReference>
<evidence type="ECO:0000313" key="7">
    <source>
        <dbReference type="EMBL" id="MFC5922975.1"/>
    </source>
</evidence>
<evidence type="ECO:0000256" key="1">
    <source>
        <dbReference type="ARBA" id="ARBA00023015"/>
    </source>
</evidence>
<sequence length="213" mass="22648">MTADPPGRATGKTASTADEPAPRRRRDATETRQLLLDAARHRFASDGYAATTVRDIADDAGVNVALINRYFASKEGLFEACLLAAGDELRRTTGTVPLDQVPESIARHIAGLGNAGFSAQLTLLLRSSGDARADEIRLGVLHHSSEQLAAARGWRPDQADSESVLLRAQMVLAAGIGIAVLRSSLRLQPLASAAEQDLVAPLRDLVDALLPPR</sequence>
<dbReference type="Pfam" id="PF00440">
    <property type="entry name" value="TetR_N"/>
    <property type="match status" value="1"/>
</dbReference>
<evidence type="ECO:0000259" key="6">
    <source>
        <dbReference type="PROSITE" id="PS50977"/>
    </source>
</evidence>
<feature type="DNA-binding region" description="H-T-H motif" evidence="4">
    <location>
        <begin position="52"/>
        <end position="71"/>
    </location>
</feature>
<dbReference type="PROSITE" id="PS50977">
    <property type="entry name" value="HTH_TETR_2"/>
    <property type="match status" value="1"/>
</dbReference>
<dbReference type="InterPro" id="IPR009057">
    <property type="entry name" value="Homeodomain-like_sf"/>
</dbReference>
<dbReference type="InterPro" id="IPR023772">
    <property type="entry name" value="DNA-bd_HTH_TetR-type_CS"/>
</dbReference>
<dbReference type="Gene3D" id="1.10.357.10">
    <property type="entry name" value="Tetracycline Repressor, domain 2"/>
    <property type="match status" value="1"/>
</dbReference>
<evidence type="ECO:0000256" key="3">
    <source>
        <dbReference type="ARBA" id="ARBA00023163"/>
    </source>
</evidence>
<dbReference type="SUPFAM" id="SSF46689">
    <property type="entry name" value="Homeodomain-like"/>
    <property type="match status" value="1"/>
</dbReference>
<feature type="domain" description="HTH tetR-type" evidence="6">
    <location>
        <begin position="29"/>
        <end position="89"/>
    </location>
</feature>
<keyword evidence="2 4" id="KW-0238">DNA-binding</keyword>
<dbReference type="PROSITE" id="PS01081">
    <property type="entry name" value="HTH_TETR_1"/>
    <property type="match status" value="1"/>
</dbReference>
<dbReference type="RefSeq" id="WP_377506806.1">
    <property type="nucleotide sequence ID" value="NZ_JBHSQS010000003.1"/>
</dbReference>
<dbReference type="SUPFAM" id="SSF48498">
    <property type="entry name" value="Tetracyclin repressor-like, C-terminal domain"/>
    <property type="match status" value="1"/>
</dbReference>
<organism evidence="7 8">
    <name type="scientific">Micromonospora vulcania</name>
    <dbReference type="NCBI Taxonomy" id="1441873"/>
    <lineage>
        <taxon>Bacteria</taxon>
        <taxon>Bacillati</taxon>
        <taxon>Actinomycetota</taxon>
        <taxon>Actinomycetes</taxon>
        <taxon>Micromonosporales</taxon>
        <taxon>Micromonosporaceae</taxon>
        <taxon>Micromonospora</taxon>
    </lineage>
</organism>
<protein>
    <submittedName>
        <fullName evidence="7">TetR family transcriptional regulator</fullName>
    </submittedName>
</protein>
<dbReference type="InterPro" id="IPR001647">
    <property type="entry name" value="HTH_TetR"/>
</dbReference>
<evidence type="ECO:0000256" key="4">
    <source>
        <dbReference type="PROSITE-ProRule" id="PRU00335"/>
    </source>
</evidence>
<gene>
    <name evidence="7" type="ORF">ACFQGL_06420</name>
</gene>
<dbReference type="EMBL" id="JBHSQS010000003">
    <property type="protein sequence ID" value="MFC5922975.1"/>
    <property type="molecule type" value="Genomic_DNA"/>
</dbReference>
<dbReference type="PRINTS" id="PR00455">
    <property type="entry name" value="HTHTETR"/>
</dbReference>
<dbReference type="InterPro" id="IPR041678">
    <property type="entry name" value="TetR_C_16"/>
</dbReference>
<evidence type="ECO:0000256" key="5">
    <source>
        <dbReference type="SAM" id="MobiDB-lite"/>
    </source>
</evidence>
<dbReference type="InterPro" id="IPR036271">
    <property type="entry name" value="Tet_transcr_reg_TetR-rel_C_sf"/>
</dbReference>
<feature type="region of interest" description="Disordered" evidence="5">
    <location>
        <begin position="1"/>
        <end position="29"/>
    </location>
</feature>
<dbReference type="PANTHER" id="PTHR30055">
    <property type="entry name" value="HTH-TYPE TRANSCRIPTIONAL REGULATOR RUTR"/>
    <property type="match status" value="1"/>
</dbReference>
<keyword evidence="8" id="KW-1185">Reference proteome</keyword>
<comment type="caution">
    <text evidence="7">The sequence shown here is derived from an EMBL/GenBank/DDBJ whole genome shotgun (WGS) entry which is preliminary data.</text>
</comment>
<evidence type="ECO:0000313" key="8">
    <source>
        <dbReference type="Proteomes" id="UP001596226"/>
    </source>
</evidence>
<accession>A0ABW1H0C4</accession>
<evidence type="ECO:0000256" key="2">
    <source>
        <dbReference type="ARBA" id="ARBA00023125"/>
    </source>
</evidence>